<evidence type="ECO:0000313" key="2">
    <source>
        <dbReference type="Proteomes" id="UP000092584"/>
    </source>
</evidence>
<name>A0A1B8TR30_9FLAO</name>
<keyword evidence="2" id="KW-1185">Reference proteome</keyword>
<dbReference type="AlphaFoldDB" id="A0A1B8TR30"/>
<sequence length="151" mass="17548">MEITQQLDLKRFVSTEAKNDVYFKITTWLVAEFNIGKGKWAKVENNHLKINVEGTVPLIGNDFSLIISIEKMNFETVNVELSGSINISSKGSIYKESEDELKIIDLDFDYEGLKDISIISITRWKEVETRVSFYNVSNKLKIKDWLETYWI</sequence>
<dbReference type="EMBL" id="LSFM01000025">
    <property type="protein sequence ID" value="OBY62015.1"/>
    <property type="molecule type" value="Genomic_DNA"/>
</dbReference>
<protein>
    <submittedName>
        <fullName evidence="1">Uncharacterized protein</fullName>
    </submittedName>
</protein>
<evidence type="ECO:0000313" key="1">
    <source>
        <dbReference type="EMBL" id="OBY62015.1"/>
    </source>
</evidence>
<dbReference type="RefSeq" id="WP_065320370.1">
    <property type="nucleotide sequence ID" value="NZ_CP017477.1"/>
</dbReference>
<gene>
    <name evidence="1" type="ORF">LPB3_14640</name>
</gene>
<proteinExistence type="predicted"/>
<dbReference type="STRING" id="1774273.LPB03_14665"/>
<organism evidence="1 2">
    <name type="scientific">Polaribacter vadi</name>
    <dbReference type="NCBI Taxonomy" id="1774273"/>
    <lineage>
        <taxon>Bacteria</taxon>
        <taxon>Pseudomonadati</taxon>
        <taxon>Bacteroidota</taxon>
        <taxon>Flavobacteriia</taxon>
        <taxon>Flavobacteriales</taxon>
        <taxon>Flavobacteriaceae</taxon>
    </lineage>
</organism>
<dbReference type="Proteomes" id="UP000092584">
    <property type="component" value="Unassembled WGS sequence"/>
</dbReference>
<accession>A0A1B8TR30</accession>
<dbReference type="KEGG" id="pob:LPB03_14665"/>
<reference evidence="2" key="1">
    <citation type="submission" date="2016-02" db="EMBL/GenBank/DDBJ databases">
        <authorList>
            <person name="Shin S.-K."/>
            <person name="Yi H."/>
            <person name="Kim E."/>
        </authorList>
    </citation>
    <scope>NUCLEOTIDE SEQUENCE [LARGE SCALE GENOMIC DNA]</scope>
    <source>
        <strain evidence="2">LPB0003</strain>
    </source>
</reference>
<comment type="caution">
    <text evidence="1">The sequence shown here is derived from an EMBL/GenBank/DDBJ whole genome shotgun (WGS) entry which is preliminary data.</text>
</comment>